<sequence>MEAKRVKQILSSSADINVTFQGTEVWIDALSEDGRTATVHLRGPGEERTTVDIHDLQEVER</sequence>
<dbReference type="RefSeq" id="WP_204420125.1">
    <property type="nucleotide sequence ID" value="NZ_JAFBED010000019.1"/>
</dbReference>
<evidence type="ECO:0000313" key="5">
    <source>
        <dbReference type="Proteomes" id="UP000737402"/>
    </source>
</evidence>
<keyword evidence="5" id="KW-1185">Reference proteome</keyword>
<evidence type="ECO:0000256" key="1">
    <source>
        <dbReference type="ARBA" id="ARBA00004288"/>
    </source>
</evidence>
<comment type="subcellular location">
    <subcellularLocation>
        <location evidence="1">Spore core</location>
    </subcellularLocation>
</comment>
<gene>
    <name evidence="4" type="ORF">JOC95_004316</name>
</gene>
<keyword evidence="3" id="KW-0749">Sporulation</keyword>
<dbReference type="EMBL" id="JAFBED010000019">
    <property type="protein sequence ID" value="MBM7622399.1"/>
    <property type="molecule type" value="Genomic_DNA"/>
</dbReference>
<evidence type="ECO:0000313" key="4">
    <source>
        <dbReference type="EMBL" id="MBM7622399.1"/>
    </source>
</evidence>
<name>A0ABS2P692_9BACI</name>
<dbReference type="NCBIfam" id="TIGR02861">
    <property type="entry name" value="SASP_H"/>
    <property type="match status" value="1"/>
</dbReference>
<evidence type="ECO:0000256" key="2">
    <source>
        <dbReference type="ARBA" id="ARBA00006573"/>
    </source>
</evidence>
<dbReference type="Proteomes" id="UP000737402">
    <property type="component" value="Unassembled WGS sequence"/>
</dbReference>
<accession>A0ABS2P692</accession>
<evidence type="ECO:0000256" key="3">
    <source>
        <dbReference type="ARBA" id="ARBA00022969"/>
    </source>
</evidence>
<dbReference type="InterPro" id="IPR012610">
    <property type="entry name" value="SASP_SspH"/>
</dbReference>
<comment type="caution">
    <text evidence="4">The sequence shown here is derived from an EMBL/GenBank/DDBJ whole genome shotgun (WGS) entry which is preliminary data.</text>
</comment>
<organism evidence="4 5">
    <name type="scientific">Sutcliffiella tianshenii</name>
    <dbReference type="NCBI Taxonomy" id="1463404"/>
    <lineage>
        <taxon>Bacteria</taxon>
        <taxon>Bacillati</taxon>
        <taxon>Bacillota</taxon>
        <taxon>Bacilli</taxon>
        <taxon>Bacillales</taxon>
        <taxon>Bacillaceae</taxon>
        <taxon>Sutcliffiella</taxon>
    </lineage>
</organism>
<dbReference type="Pfam" id="PF08141">
    <property type="entry name" value="SspH"/>
    <property type="match status" value="1"/>
</dbReference>
<proteinExistence type="inferred from homology"/>
<reference evidence="4 5" key="1">
    <citation type="submission" date="2021-01" db="EMBL/GenBank/DDBJ databases">
        <title>Genomic Encyclopedia of Type Strains, Phase IV (KMG-IV): sequencing the most valuable type-strain genomes for metagenomic binning, comparative biology and taxonomic classification.</title>
        <authorList>
            <person name="Goeker M."/>
        </authorList>
    </citation>
    <scope>NUCLEOTIDE SEQUENCE [LARGE SCALE GENOMIC DNA]</scope>
    <source>
        <strain evidence="4 5">DSM 25879</strain>
    </source>
</reference>
<protein>
    <submittedName>
        <fullName evidence="4">Small acid-soluble spore protein H (Minor)</fullName>
    </submittedName>
</protein>
<comment type="similarity">
    <text evidence="2">Belongs to the SspH family.</text>
</comment>